<dbReference type="PANTHER" id="PTHR43327:SF2">
    <property type="entry name" value="MODULATOR OF FTSH PROTEASE HFLK"/>
    <property type="match status" value="1"/>
</dbReference>
<dbReference type="InterPro" id="IPR001107">
    <property type="entry name" value="Band_7"/>
</dbReference>
<dbReference type="eggNOG" id="COG0330">
    <property type="taxonomic scope" value="Bacteria"/>
</dbReference>
<evidence type="ECO:0000313" key="8">
    <source>
        <dbReference type="EMBL" id="AGA31142.1"/>
    </source>
</evidence>
<comment type="similarity">
    <text evidence="2 6">Belongs to the band 7/mec-2 family. HflK subfamily.</text>
</comment>
<dbReference type="InterPro" id="IPR010201">
    <property type="entry name" value="HflK"/>
</dbReference>
<dbReference type="InterPro" id="IPR050710">
    <property type="entry name" value="Band7/mec-2_domain"/>
</dbReference>
<keyword evidence="4" id="KW-1133">Transmembrane helix</keyword>
<dbReference type="HOGENOM" id="CLU_039173_0_1_0"/>
<protein>
    <recommendedName>
        <fullName evidence="6">Protein HflK</fullName>
    </recommendedName>
</protein>
<name>L0DPF5_SINAD</name>
<dbReference type="InterPro" id="IPR036013">
    <property type="entry name" value="Band_7/SPFH_dom_sf"/>
</dbReference>
<dbReference type="STRING" id="886293.Sinac_7088"/>
<keyword evidence="9" id="KW-1185">Reference proteome</keyword>
<evidence type="ECO:0000313" key="9">
    <source>
        <dbReference type="Proteomes" id="UP000010798"/>
    </source>
</evidence>
<comment type="function">
    <text evidence="6">HflC and HflK could encode or regulate a protease.</text>
</comment>
<dbReference type="Gene3D" id="3.30.479.30">
    <property type="entry name" value="Band 7 domain"/>
    <property type="match status" value="1"/>
</dbReference>
<evidence type="ECO:0000256" key="5">
    <source>
        <dbReference type="ARBA" id="ARBA00023136"/>
    </source>
</evidence>
<evidence type="ECO:0000256" key="6">
    <source>
        <dbReference type="RuleBase" id="RU364113"/>
    </source>
</evidence>
<reference evidence="8 9" key="1">
    <citation type="submission" date="2012-02" db="EMBL/GenBank/DDBJ databases">
        <title>Complete sequence of chromosome of Singulisphaera acidiphila DSM 18658.</title>
        <authorList>
            <consortium name="US DOE Joint Genome Institute (JGI-PGF)"/>
            <person name="Lucas S."/>
            <person name="Copeland A."/>
            <person name="Lapidus A."/>
            <person name="Glavina del Rio T."/>
            <person name="Dalin E."/>
            <person name="Tice H."/>
            <person name="Bruce D."/>
            <person name="Goodwin L."/>
            <person name="Pitluck S."/>
            <person name="Peters L."/>
            <person name="Ovchinnikova G."/>
            <person name="Chertkov O."/>
            <person name="Kyrpides N."/>
            <person name="Mavromatis K."/>
            <person name="Ivanova N."/>
            <person name="Brettin T."/>
            <person name="Detter J.C."/>
            <person name="Han C."/>
            <person name="Larimer F."/>
            <person name="Land M."/>
            <person name="Hauser L."/>
            <person name="Markowitz V."/>
            <person name="Cheng J.-F."/>
            <person name="Hugenholtz P."/>
            <person name="Woyke T."/>
            <person name="Wu D."/>
            <person name="Tindall B."/>
            <person name="Pomrenke H."/>
            <person name="Brambilla E."/>
            <person name="Klenk H.-P."/>
            <person name="Eisen J.A."/>
        </authorList>
    </citation>
    <scope>NUCLEOTIDE SEQUENCE [LARGE SCALE GENOMIC DNA]</scope>
    <source>
        <strain evidence="9">ATCC BAA-1392 / DSM 18658 / VKM B-2454 / MOB10</strain>
    </source>
</reference>
<evidence type="ECO:0000256" key="4">
    <source>
        <dbReference type="ARBA" id="ARBA00022989"/>
    </source>
</evidence>
<comment type="subunit">
    <text evidence="6">HflC and HflK may interact to form a multimeric complex.</text>
</comment>
<keyword evidence="3" id="KW-0812">Transmembrane</keyword>
<dbReference type="SUPFAM" id="SSF117892">
    <property type="entry name" value="Band 7/SPFH domain"/>
    <property type="match status" value="1"/>
</dbReference>
<dbReference type="PANTHER" id="PTHR43327">
    <property type="entry name" value="STOMATIN-LIKE PROTEIN 2, MITOCHONDRIAL"/>
    <property type="match status" value="1"/>
</dbReference>
<comment type="subcellular location">
    <subcellularLocation>
        <location evidence="1">Membrane</location>
        <topology evidence="1">Single-pass membrane protein</topology>
    </subcellularLocation>
</comment>
<dbReference type="GO" id="GO:0016020">
    <property type="term" value="C:membrane"/>
    <property type="evidence" value="ECO:0007669"/>
    <property type="project" value="UniProtKB-SubCell"/>
</dbReference>
<evidence type="ECO:0000259" key="7">
    <source>
        <dbReference type="SMART" id="SM00244"/>
    </source>
</evidence>
<accession>L0DPF5</accession>
<dbReference type="RefSeq" id="WP_015250214.1">
    <property type="nucleotide sequence ID" value="NC_019892.1"/>
</dbReference>
<proteinExistence type="inferred from homology"/>
<feature type="domain" description="Band 7" evidence="7">
    <location>
        <begin position="19"/>
        <end position="198"/>
    </location>
</feature>
<evidence type="ECO:0000256" key="1">
    <source>
        <dbReference type="ARBA" id="ARBA00004167"/>
    </source>
</evidence>
<dbReference type="Proteomes" id="UP000010798">
    <property type="component" value="Chromosome"/>
</dbReference>
<dbReference type="SMART" id="SM00244">
    <property type="entry name" value="PHB"/>
    <property type="match status" value="1"/>
</dbReference>
<evidence type="ECO:0000256" key="3">
    <source>
        <dbReference type="ARBA" id="ARBA00022692"/>
    </source>
</evidence>
<evidence type="ECO:0000256" key="2">
    <source>
        <dbReference type="ARBA" id="ARBA00006971"/>
    </source>
</evidence>
<sequence>MKRGTFIAAALGLVGYLLTGLTVIQQDEVGVVRRLGAVLPEPWEPGLHWGLPWGLDRLDRLKPGQTRTLSVGARGAQGAPLAQAPSADAEDLLTGDLNLVSAQAIVQYRVLKPVDYLFATRSVDDALAAAAQAALTRALADRSIDDVLTTGRAEVADRMLHSLQGQADNEGLGVSIRAVRLGRAAPPMPVAPAFADAARARSDLRQAVTRAEEYAERARADAEGQAREISDRAAARFDRLVQVAKGEADRFTNVLVESRKSLAATRQRLYLETLATLLPRFNRKMIVAPGQDIDISLIADDNRAEPTPEPNRPQ</sequence>
<dbReference type="NCBIfam" id="TIGR01933">
    <property type="entry name" value="hflK"/>
    <property type="match status" value="1"/>
</dbReference>
<dbReference type="CDD" id="cd03404">
    <property type="entry name" value="SPFH_HflK"/>
    <property type="match status" value="1"/>
</dbReference>
<dbReference type="Pfam" id="PF01145">
    <property type="entry name" value="Band_7"/>
    <property type="match status" value="1"/>
</dbReference>
<gene>
    <name evidence="8" type="ordered locus">Sinac_7088</name>
</gene>
<dbReference type="EMBL" id="CP003364">
    <property type="protein sequence ID" value="AGA31142.1"/>
    <property type="molecule type" value="Genomic_DNA"/>
</dbReference>
<keyword evidence="5" id="KW-0472">Membrane</keyword>
<organism evidence="8 9">
    <name type="scientific">Singulisphaera acidiphila (strain ATCC BAA-1392 / DSM 18658 / VKM B-2454 / MOB10)</name>
    <dbReference type="NCBI Taxonomy" id="886293"/>
    <lineage>
        <taxon>Bacteria</taxon>
        <taxon>Pseudomonadati</taxon>
        <taxon>Planctomycetota</taxon>
        <taxon>Planctomycetia</taxon>
        <taxon>Isosphaerales</taxon>
        <taxon>Isosphaeraceae</taxon>
        <taxon>Singulisphaera</taxon>
    </lineage>
</organism>
<dbReference type="AlphaFoldDB" id="L0DPF5"/>
<dbReference type="KEGG" id="saci:Sinac_7088"/>